<dbReference type="Gene3D" id="3.40.50.12780">
    <property type="entry name" value="N-terminal domain of ligase-like"/>
    <property type="match status" value="1"/>
</dbReference>
<sequence>MTGTIDQTLRWWADKIPGNRAIVVGPDVTTYGEFEQWTARIALDLRARGLKPGDRVPIFAPNSMNWCAAALGIIRAGGTLVPLNYRYTQTEAESVAADCQPVMLYVGGDKADMLEGLGHRLLRLDEVAALRRGDPVSFTGDHDPDAITVIGYTSGSTARPKGVMLSHRTMLGYALEAVINYPEHQMGATAINVAPLYTSAGTIQLVEFLNLGMTDFVEADFNAERALHLLVEEKVQIFGGVPTFWERIAACPGFAEADLSHIKWAAAGGARVPLALLETWRKKGVILRQLYGLTEAGGNSSVMPAAEAIDHPEQCGRGGIFTKHRIVDEKGEDVPVGTPGEIVVRGPGVMVGYWNNPEATREAFFGDWLRSGDIGIMDEKGNMQLVDRLKDIIISGGLNIWPLDIEAVINEIDGIEEVAVIGAPDEKFGETPMAIVHASRSIRAEEIVAHCNARLANYKVPRYVVLSEAPLPRLATGKISKRDLKLIYRDAHQTLERVR</sequence>
<proteinExistence type="predicted"/>
<keyword evidence="3" id="KW-0436">Ligase</keyword>
<dbReference type="SUPFAM" id="SSF56801">
    <property type="entry name" value="Acetyl-CoA synthetase-like"/>
    <property type="match status" value="1"/>
</dbReference>
<dbReference type="GO" id="GO:0016878">
    <property type="term" value="F:acid-thiol ligase activity"/>
    <property type="evidence" value="ECO:0007669"/>
    <property type="project" value="UniProtKB-ARBA"/>
</dbReference>
<accession>A0A7W6BNE8</accession>
<gene>
    <name evidence="3" type="ORF">GGR43_001523</name>
</gene>
<name>A0A7W6BNE8_9SPHN</name>
<dbReference type="Pfam" id="PF00501">
    <property type="entry name" value="AMP-binding"/>
    <property type="match status" value="1"/>
</dbReference>
<dbReference type="InterPro" id="IPR045851">
    <property type="entry name" value="AMP-bd_C_sf"/>
</dbReference>
<dbReference type="AlphaFoldDB" id="A0A7W6BNE8"/>
<dbReference type="EMBL" id="JACIDT010000004">
    <property type="protein sequence ID" value="MBB3925808.1"/>
    <property type="molecule type" value="Genomic_DNA"/>
</dbReference>
<dbReference type="PANTHER" id="PTHR43767">
    <property type="entry name" value="LONG-CHAIN-FATTY-ACID--COA LIGASE"/>
    <property type="match status" value="1"/>
</dbReference>
<feature type="domain" description="AMP-dependent synthetase/ligase" evidence="1">
    <location>
        <begin position="10"/>
        <end position="354"/>
    </location>
</feature>
<dbReference type="Gene3D" id="3.30.300.30">
    <property type="match status" value="1"/>
</dbReference>
<dbReference type="InterPro" id="IPR000873">
    <property type="entry name" value="AMP-dep_synth/lig_dom"/>
</dbReference>
<evidence type="ECO:0000313" key="3">
    <source>
        <dbReference type="EMBL" id="MBB3925808.1"/>
    </source>
</evidence>
<dbReference type="EC" id="6.2.1.-" evidence="3"/>
<evidence type="ECO:0000259" key="1">
    <source>
        <dbReference type="Pfam" id="PF00501"/>
    </source>
</evidence>
<dbReference type="InterPro" id="IPR050237">
    <property type="entry name" value="ATP-dep_AMP-bd_enzyme"/>
</dbReference>
<organism evidence="3 4">
    <name type="scientific">Sphingobium jiangsuense</name>
    <dbReference type="NCBI Taxonomy" id="870476"/>
    <lineage>
        <taxon>Bacteria</taxon>
        <taxon>Pseudomonadati</taxon>
        <taxon>Pseudomonadota</taxon>
        <taxon>Alphaproteobacteria</taxon>
        <taxon>Sphingomonadales</taxon>
        <taxon>Sphingomonadaceae</taxon>
        <taxon>Sphingobium</taxon>
    </lineage>
</organism>
<dbReference type="PANTHER" id="PTHR43767:SF1">
    <property type="entry name" value="NONRIBOSOMAL PEPTIDE SYNTHASE PES1 (EUROFUNG)-RELATED"/>
    <property type="match status" value="1"/>
</dbReference>
<reference evidence="3 4" key="1">
    <citation type="submission" date="2020-08" db="EMBL/GenBank/DDBJ databases">
        <title>Genomic Encyclopedia of Type Strains, Phase IV (KMG-IV): sequencing the most valuable type-strain genomes for metagenomic binning, comparative biology and taxonomic classification.</title>
        <authorList>
            <person name="Goeker M."/>
        </authorList>
    </citation>
    <scope>NUCLEOTIDE SEQUENCE [LARGE SCALE GENOMIC DNA]</scope>
    <source>
        <strain evidence="3 4">DSM 26189</strain>
    </source>
</reference>
<protein>
    <submittedName>
        <fullName evidence="3">Fatty-acyl-CoA synthase</fullName>
        <ecNumber evidence="3">6.2.1.-</ecNumber>
    </submittedName>
</protein>
<dbReference type="Proteomes" id="UP000571950">
    <property type="component" value="Unassembled WGS sequence"/>
</dbReference>
<evidence type="ECO:0000259" key="2">
    <source>
        <dbReference type="Pfam" id="PF13193"/>
    </source>
</evidence>
<feature type="domain" description="AMP-binding enzyme C-terminal" evidence="2">
    <location>
        <begin position="405"/>
        <end position="478"/>
    </location>
</feature>
<evidence type="ECO:0000313" key="4">
    <source>
        <dbReference type="Proteomes" id="UP000571950"/>
    </source>
</evidence>
<dbReference type="InterPro" id="IPR042099">
    <property type="entry name" value="ANL_N_sf"/>
</dbReference>
<dbReference type="Pfam" id="PF13193">
    <property type="entry name" value="AMP-binding_C"/>
    <property type="match status" value="1"/>
</dbReference>
<comment type="caution">
    <text evidence="3">The sequence shown here is derived from an EMBL/GenBank/DDBJ whole genome shotgun (WGS) entry which is preliminary data.</text>
</comment>
<keyword evidence="4" id="KW-1185">Reference proteome</keyword>
<dbReference type="RefSeq" id="WP_188071357.1">
    <property type="nucleotide sequence ID" value="NZ_BSPS01000039.1"/>
</dbReference>
<dbReference type="InterPro" id="IPR025110">
    <property type="entry name" value="AMP-bd_C"/>
</dbReference>